<accession>A0A143DE10</accession>
<dbReference type="Pfam" id="PF07310">
    <property type="entry name" value="PAS_5"/>
    <property type="match status" value="1"/>
</dbReference>
<proteinExistence type="predicted"/>
<dbReference type="Proteomes" id="UP000076066">
    <property type="component" value="Chromosome"/>
</dbReference>
<dbReference type="EMBL" id="CP014525">
    <property type="protein sequence ID" value="AMW34991.1"/>
    <property type="molecule type" value="Genomic_DNA"/>
</dbReference>
<evidence type="ECO:0000313" key="2">
    <source>
        <dbReference type="Proteomes" id="UP000076066"/>
    </source>
</evidence>
<dbReference type="KEGG" id="hjo:AY555_07165"/>
<dbReference type="OrthoDB" id="8449511at2"/>
<reference evidence="1 2" key="1">
    <citation type="submission" date="2016-02" db="EMBL/GenBank/DDBJ databases">
        <title>Complete Genome of H5569, the type strain of the newly described species Haematospirillium jordaniae.</title>
        <authorList>
            <person name="Nicholson A.C."/>
            <person name="Humrighouse B.W."/>
            <person name="Loparov V."/>
            <person name="McQuiston J.R."/>
        </authorList>
    </citation>
    <scope>NUCLEOTIDE SEQUENCE [LARGE SCALE GENOMIC DNA]</scope>
    <source>
        <strain evidence="1 2">H5569</strain>
    </source>
</reference>
<keyword evidence="2" id="KW-1185">Reference proteome</keyword>
<protein>
    <submittedName>
        <fullName evidence="1">Uncharacterized protein</fullName>
    </submittedName>
</protein>
<name>A0A143DE10_9PROT</name>
<dbReference type="RefSeq" id="WP_066135160.1">
    <property type="nucleotide sequence ID" value="NZ_CP014525.1"/>
</dbReference>
<sequence>MSRLVLVLRHPCLKDLYQFWLRLCDDETLPMADNLDPSAMRPWLDDLAVVDVARNEDGRLSYSYCGRGLLSVFGSDPTGRPVDDEATCEEPAQALCDDYDQVVQEHIPLARVCGGMSEDSNHAWERLVLPLFSAEGQVEKLLLSVYRLSPPAGAVVS</sequence>
<dbReference type="AlphaFoldDB" id="A0A143DE10"/>
<dbReference type="InterPro" id="IPR009922">
    <property type="entry name" value="DUF1457"/>
</dbReference>
<organism evidence="1 2">
    <name type="scientific">Haematospirillum jordaniae</name>
    <dbReference type="NCBI Taxonomy" id="1549855"/>
    <lineage>
        <taxon>Bacteria</taxon>
        <taxon>Pseudomonadati</taxon>
        <taxon>Pseudomonadota</taxon>
        <taxon>Alphaproteobacteria</taxon>
        <taxon>Rhodospirillales</taxon>
        <taxon>Novispirillaceae</taxon>
        <taxon>Haematospirillum</taxon>
    </lineage>
</organism>
<dbReference type="STRING" id="1549855.AY555_07165"/>
<evidence type="ECO:0000313" key="1">
    <source>
        <dbReference type="EMBL" id="AMW34991.1"/>
    </source>
</evidence>
<gene>
    <name evidence="1" type="ORF">AY555_07165</name>
</gene>
<dbReference type="GeneID" id="53316934"/>